<dbReference type="EMBL" id="BAAANT010000024">
    <property type="protein sequence ID" value="GAA2148457.1"/>
    <property type="molecule type" value="Genomic_DNA"/>
</dbReference>
<keyword evidence="1" id="KW-1133">Transmembrane helix</keyword>
<protein>
    <submittedName>
        <fullName evidence="2">Membrane protein</fullName>
    </submittedName>
</protein>
<keyword evidence="3" id="KW-1185">Reference proteome</keyword>
<reference evidence="2 3" key="1">
    <citation type="journal article" date="2019" name="Int. J. Syst. Evol. Microbiol.">
        <title>The Global Catalogue of Microorganisms (GCM) 10K type strain sequencing project: providing services to taxonomists for standard genome sequencing and annotation.</title>
        <authorList>
            <consortium name="The Broad Institute Genomics Platform"/>
            <consortium name="The Broad Institute Genome Sequencing Center for Infectious Disease"/>
            <person name="Wu L."/>
            <person name="Ma J."/>
        </authorList>
    </citation>
    <scope>NUCLEOTIDE SEQUENCE [LARGE SCALE GENOMIC DNA]</scope>
    <source>
        <strain evidence="2 3">JCM 14560</strain>
    </source>
</reference>
<feature type="transmembrane region" description="Helical" evidence="1">
    <location>
        <begin position="112"/>
        <end position="132"/>
    </location>
</feature>
<evidence type="ECO:0000313" key="3">
    <source>
        <dbReference type="Proteomes" id="UP001422759"/>
    </source>
</evidence>
<gene>
    <name evidence="2" type="ORF">GCM10009760_40550</name>
</gene>
<feature type="transmembrane region" description="Helical" evidence="1">
    <location>
        <begin position="263"/>
        <end position="284"/>
    </location>
</feature>
<dbReference type="Proteomes" id="UP001422759">
    <property type="component" value="Unassembled WGS sequence"/>
</dbReference>
<evidence type="ECO:0000313" key="2">
    <source>
        <dbReference type="EMBL" id="GAA2148457.1"/>
    </source>
</evidence>
<dbReference type="InterPro" id="IPR007136">
    <property type="entry name" value="DUF347"/>
</dbReference>
<feature type="transmembrane region" description="Helical" evidence="1">
    <location>
        <begin position="207"/>
        <end position="229"/>
    </location>
</feature>
<accession>A0ABN2ZVP3</accession>
<feature type="transmembrane region" description="Helical" evidence="1">
    <location>
        <begin position="139"/>
        <end position="158"/>
    </location>
</feature>
<comment type="caution">
    <text evidence="2">The sequence shown here is derived from an EMBL/GenBank/DDBJ whole genome shotgun (WGS) entry which is preliminary data.</text>
</comment>
<feature type="transmembrane region" description="Helical" evidence="1">
    <location>
        <begin position="170"/>
        <end position="191"/>
    </location>
</feature>
<feature type="transmembrane region" description="Helical" evidence="1">
    <location>
        <begin position="235"/>
        <end position="256"/>
    </location>
</feature>
<organism evidence="2 3">
    <name type="scientific">Kitasatospora kazusensis</name>
    <dbReference type="NCBI Taxonomy" id="407974"/>
    <lineage>
        <taxon>Bacteria</taxon>
        <taxon>Bacillati</taxon>
        <taxon>Actinomycetota</taxon>
        <taxon>Actinomycetes</taxon>
        <taxon>Kitasatosporales</taxon>
        <taxon>Streptomycetaceae</taxon>
        <taxon>Kitasatospora</taxon>
    </lineage>
</organism>
<keyword evidence="1" id="KW-0812">Transmembrane</keyword>
<name>A0ABN2ZVP3_9ACTN</name>
<dbReference type="Pfam" id="PF03988">
    <property type="entry name" value="DUF347"/>
    <property type="match status" value="4"/>
</dbReference>
<sequence>MPPTRGGPAAPPYAHLYAYSYASVDPPGRAGPLPGFREPAGHTANLKAGSAWYAILSAMTTGSTGQLQQNRPTAPARHALSKVPEVTALFWIIKVLTTGMGETTSDYLANQLLSPPVAVCLAGVALAAALALQFSVRRYVAWIYWTAIVMVSVFGTMAADVLHVGLGVPYAASTTFFVIVLAAVLGLWYATERTLSIHSIHTRRRELFYWATVMTTFALGTAAGDLTAVPLHLGYFSSGVMFAVLFAVPALGFWLLRLNAITAFWFAYIVTRPLGASFADWAGVPHARGGLALGTGPVSLGLAVVILVLVGYLAVSRKDVATAPQHSAR</sequence>
<keyword evidence="1" id="KW-0472">Membrane</keyword>
<feature type="transmembrane region" description="Helical" evidence="1">
    <location>
        <begin position="290"/>
        <end position="315"/>
    </location>
</feature>
<proteinExistence type="predicted"/>
<evidence type="ECO:0000256" key="1">
    <source>
        <dbReference type="SAM" id="Phobius"/>
    </source>
</evidence>